<dbReference type="PANTHER" id="PTHR11699">
    <property type="entry name" value="ALDEHYDE DEHYDROGENASE-RELATED"/>
    <property type="match status" value="1"/>
</dbReference>
<evidence type="ECO:0000256" key="6">
    <source>
        <dbReference type="RuleBase" id="RU003345"/>
    </source>
</evidence>
<feature type="non-terminal residue" evidence="8">
    <location>
        <position position="1"/>
    </location>
</feature>
<evidence type="ECO:0000256" key="2">
    <source>
        <dbReference type="ARBA" id="ARBA00023002"/>
    </source>
</evidence>
<dbReference type="InterPro" id="IPR016160">
    <property type="entry name" value="Ald_DH_CS_CYS"/>
</dbReference>
<dbReference type="STRING" id="1448320.A0A319DF89"/>
<dbReference type="InterPro" id="IPR016162">
    <property type="entry name" value="Ald_DH_N"/>
</dbReference>
<keyword evidence="2 6" id="KW-0560">Oxidoreductase</keyword>
<evidence type="ECO:0000256" key="3">
    <source>
        <dbReference type="ARBA" id="ARBA00024226"/>
    </source>
</evidence>
<dbReference type="InterPro" id="IPR016161">
    <property type="entry name" value="Ald_DH/histidinol_DH"/>
</dbReference>
<evidence type="ECO:0000256" key="1">
    <source>
        <dbReference type="ARBA" id="ARBA00009986"/>
    </source>
</evidence>
<dbReference type="PROSITE" id="PS00687">
    <property type="entry name" value="ALDEHYDE_DEHYDR_GLU"/>
    <property type="match status" value="1"/>
</dbReference>
<dbReference type="Pfam" id="PF00171">
    <property type="entry name" value="Aldedh"/>
    <property type="match status" value="1"/>
</dbReference>
<sequence>PGVVQALSGDDALGPWLTAHPAVEKISFTGSTETGKKVLVAAAGTLKRVTLELGGNDPAIVCAGVDFEEVAAKVAHFSFLNSGQICLAIKRIYVHASIHEAFRAALVRVQGMRVGNGMHEGVFLGPVQNRMQCERVQGLLADVRREEQEGRGAVVAGGTVRTEPEPEGYFVAPTVVDQPAEDSRVVVEEAFGPVVPLLVWRDEEEGIARANATRMGLGASVWSADRAQAGRIARRIEAGSVWVNTHYQLDPAVPDGGHKESGLGLESGMAGLLGFVLQHPACVSREVVRHN</sequence>
<dbReference type="PROSITE" id="PS00070">
    <property type="entry name" value="ALDEHYDE_DEHYDR_CYS"/>
    <property type="match status" value="1"/>
</dbReference>
<dbReference type="EC" id="1.2.1.3" evidence="3"/>
<reference evidence="8 9" key="1">
    <citation type="submission" date="2018-02" db="EMBL/GenBank/DDBJ databases">
        <title>The genomes of Aspergillus section Nigri reveals drivers in fungal speciation.</title>
        <authorList>
            <consortium name="DOE Joint Genome Institute"/>
            <person name="Vesth T.C."/>
            <person name="Nybo J."/>
            <person name="Theobald S."/>
            <person name="Brandl J."/>
            <person name="Frisvad J.C."/>
            <person name="Nielsen K.F."/>
            <person name="Lyhne E.K."/>
            <person name="Kogle M.E."/>
            <person name="Kuo A."/>
            <person name="Riley R."/>
            <person name="Clum A."/>
            <person name="Nolan M."/>
            <person name="Lipzen A."/>
            <person name="Salamov A."/>
            <person name="Henrissat B."/>
            <person name="Wiebenga A."/>
            <person name="De vries R.P."/>
            <person name="Grigoriev I.V."/>
            <person name="Mortensen U.H."/>
            <person name="Andersen M.R."/>
            <person name="Baker S.E."/>
        </authorList>
    </citation>
    <scope>NUCLEOTIDE SEQUENCE [LARGE SCALE GENOMIC DNA]</scope>
    <source>
        <strain evidence="8 9">CBS 707.79</strain>
    </source>
</reference>
<organism evidence="8 9">
    <name type="scientific">Aspergillus ellipticus CBS 707.79</name>
    <dbReference type="NCBI Taxonomy" id="1448320"/>
    <lineage>
        <taxon>Eukaryota</taxon>
        <taxon>Fungi</taxon>
        <taxon>Dikarya</taxon>
        <taxon>Ascomycota</taxon>
        <taxon>Pezizomycotina</taxon>
        <taxon>Eurotiomycetes</taxon>
        <taxon>Eurotiomycetidae</taxon>
        <taxon>Eurotiales</taxon>
        <taxon>Aspergillaceae</taxon>
        <taxon>Aspergillus</taxon>
        <taxon>Aspergillus subgen. Circumdati</taxon>
    </lineage>
</organism>
<dbReference type="Gene3D" id="3.40.605.10">
    <property type="entry name" value="Aldehyde Dehydrogenase, Chain A, domain 1"/>
    <property type="match status" value="1"/>
</dbReference>
<dbReference type="InterPro" id="IPR016163">
    <property type="entry name" value="Ald_DH_C"/>
</dbReference>
<dbReference type="OrthoDB" id="310895at2759"/>
<dbReference type="InterPro" id="IPR029510">
    <property type="entry name" value="Ald_DH_CS_GLU"/>
</dbReference>
<evidence type="ECO:0000256" key="4">
    <source>
        <dbReference type="ARBA" id="ARBA00049194"/>
    </source>
</evidence>
<dbReference type="GO" id="GO:0004029">
    <property type="term" value="F:aldehyde dehydrogenase (NAD+) activity"/>
    <property type="evidence" value="ECO:0007669"/>
    <property type="project" value="UniProtKB-EC"/>
</dbReference>
<dbReference type="InterPro" id="IPR015590">
    <property type="entry name" value="Aldehyde_DH_dom"/>
</dbReference>
<protein>
    <recommendedName>
        <fullName evidence="3">aldehyde dehydrogenase (NAD(+))</fullName>
        <ecNumber evidence="3">1.2.1.3</ecNumber>
    </recommendedName>
</protein>
<dbReference type="VEuPathDB" id="FungiDB:BO71DRAFT_464512"/>
<evidence type="ECO:0000259" key="7">
    <source>
        <dbReference type="Pfam" id="PF00171"/>
    </source>
</evidence>
<dbReference type="Proteomes" id="UP000247810">
    <property type="component" value="Unassembled WGS sequence"/>
</dbReference>
<evidence type="ECO:0000256" key="5">
    <source>
        <dbReference type="PROSITE-ProRule" id="PRU10007"/>
    </source>
</evidence>
<feature type="domain" description="Aldehyde dehydrogenase" evidence="7">
    <location>
        <begin position="1"/>
        <end position="273"/>
    </location>
</feature>
<name>A0A319DF89_9EURO</name>
<dbReference type="Gene3D" id="3.40.309.10">
    <property type="entry name" value="Aldehyde Dehydrogenase, Chain A, domain 2"/>
    <property type="match status" value="1"/>
</dbReference>
<evidence type="ECO:0000313" key="9">
    <source>
        <dbReference type="Proteomes" id="UP000247810"/>
    </source>
</evidence>
<dbReference type="AlphaFoldDB" id="A0A319DF89"/>
<dbReference type="EMBL" id="KZ826014">
    <property type="protein sequence ID" value="PYH89733.1"/>
    <property type="molecule type" value="Genomic_DNA"/>
</dbReference>
<evidence type="ECO:0000313" key="8">
    <source>
        <dbReference type="EMBL" id="PYH89733.1"/>
    </source>
</evidence>
<gene>
    <name evidence="8" type="ORF">BO71DRAFT_464512</name>
</gene>
<feature type="active site" evidence="5">
    <location>
        <position position="52"/>
    </location>
</feature>
<comment type="similarity">
    <text evidence="1 6">Belongs to the aldehyde dehydrogenase family.</text>
</comment>
<comment type="catalytic activity">
    <reaction evidence="4">
        <text>an aldehyde + NAD(+) + H2O = a carboxylate + NADH + 2 H(+)</text>
        <dbReference type="Rhea" id="RHEA:16185"/>
        <dbReference type="ChEBI" id="CHEBI:15377"/>
        <dbReference type="ChEBI" id="CHEBI:15378"/>
        <dbReference type="ChEBI" id="CHEBI:17478"/>
        <dbReference type="ChEBI" id="CHEBI:29067"/>
        <dbReference type="ChEBI" id="CHEBI:57540"/>
        <dbReference type="ChEBI" id="CHEBI:57945"/>
        <dbReference type="EC" id="1.2.1.3"/>
    </reaction>
</comment>
<accession>A0A319DF89</accession>
<keyword evidence="9" id="KW-1185">Reference proteome</keyword>
<proteinExistence type="inferred from homology"/>
<dbReference type="SUPFAM" id="SSF53720">
    <property type="entry name" value="ALDH-like"/>
    <property type="match status" value="1"/>
</dbReference>